<feature type="transmembrane region" description="Helical" evidence="2">
    <location>
        <begin position="175"/>
        <end position="198"/>
    </location>
</feature>
<proteinExistence type="predicted"/>
<evidence type="ECO:0000313" key="4">
    <source>
        <dbReference type="Proteomes" id="UP000694383"/>
    </source>
</evidence>
<feature type="transmembrane region" description="Helical" evidence="2">
    <location>
        <begin position="142"/>
        <end position="163"/>
    </location>
</feature>
<evidence type="ECO:0000256" key="2">
    <source>
        <dbReference type="SAM" id="Phobius"/>
    </source>
</evidence>
<evidence type="ECO:0000256" key="1">
    <source>
        <dbReference type="SAM" id="MobiDB-lite"/>
    </source>
</evidence>
<dbReference type="Ensembl" id="ENSOSIT00000027450.1">
    <property type="protein sequence ID" value="ENSOSIP00000026035.1"/>
    <property type="gene ID" value="ENSOSIG00000013654.1"/>
</dbReference>
<dbReference type="AlphaFoldDB" id="A0A8C8DRZ7"/>
<keyword evidence="2" id="KW-0812">Transmembrane</keyword>
<feature type="compositionally biased region" description="Low complexity" evidence="1">
    <location>
        <begin position="49"/>
        <end position="61"/>
    </location>
</feature>
<keyword evidence="4" id="KW-1185">Reference proteome</keyword>
<organism evidence="3 4">
    <name type="scientific">Oryzias sinensis</name>
    <name type="common">Chinese medaka</name>
    <dbReference type="NCBI Taxonomy" id="183150"/>
    <lineage>
        <taxon>Eukaryota</taxon>
        <taxon>Metazoa</taxon>
        <taxon>Chordata</taxon>
        <taxon>Craniata</taxon>
        <taxon>Vertebrata</taxon>
        <taxon>Euteleostomi</taxon>
        <taxon>Actinopterygii</taxon>
        <taxon>Neopterygii</taxon>
        <taxon>Teleostei</taxon>
        <taxon>Neoteleostei</taxon>
        <taxon>Acanthomorphata</taxon>
        <taxon>Ovalentaria</taxon>
        <taxon>Atherinomorphae</taxon>
        <taxon>Beloniformes</taxon>
        <taxon>Adrianichthyidae</taxon>
        <taxon>Oryziinae</taxon>
        <taxon>Oryzias</taxon>
    </lineage>
</organism>
<accession>A0A8C8DRZ7</accession>
<feature type="region of interest" description="Disordered" evidence="1">
    <location>
        <begin position="109"/>
        <end position="132"/>
    </location>
</feature>
<sequence>PHQDPRHGRSGSQNPPTPYVPMPGRGAHSPRRAPYHHPVVPGIPPPQPQVRARAPQGRPAPGSHPPGPRLVREGARQGPAAPAQEGCTPGGRGPQGCCRYGPTRLGPQLEIWRDPSPGGKDQNPPHRDTDTPGSAGLYTKSIFLFSLFGLWCSNLFICLYLFLQICVFVYESLFIHFFLFTISNMICFINVLVTISFYNTPCGTPFPLGVPLLARGGLLLPCSLLDQLRAGWVAVLSVGRVSIGGPWLVTGVGVGGC</sequence>
<dbReference type="Proteomes" id="UP000694383">
    <property type="component" value="Unplaced"/>
</dbReference>
<reference evidence="3" key="1">
    <citation type="submission" date="2025-08" db="UniProtKB">
        <authorList>
            <consortium name="Ensembl"/>
        </authorList>
    </citation>
    <scope>IDENTIFICATION</scope>
</reference>
<evidence type="ECO:0000313" key="3">
    <source>
        <dbReference type="Ensembl" id="ENSOSIP00000026035.1"/>
    </source>
</evidence>
<protein>
    <submittedName>
        <fullName evidence="3">Uncharacterized protein</fullName>
    </submittedName>
</protein>
<reference evidence="3" key="2">
    <citation type="submission" date="2025-09" db="UniProtKB">
        <authorList>
            <consortium name="Ensembl"/>
        </authorList>
    </citation>
    <scope>IDENTIFICATION</scope>
</reference>
<keyword evidence="2" id="KW-1133">Transmembrane helix</keyword>
<keyword evidence="2" id="KW-0472">Membrane</keyword>
<name>A0A8C8DRZ7_9TELE</name>
<feature type="region of interest" description="Disordered" evidence="1">
    <location>
        <begin position="1"/>
        <end position="93"/>
    </location>
</feature>